<dbReference type="PANTHER" id="PTHR36791:SF2">
    <property type="entry name" value="OS03G0363400 PROTEIN"/>
    <property type="match status" value="1"/>
</dbReference>
<dbReference type="EMBL" id="CAACVJ010000068">
    <property type="protein sequence ID" value="VEP12662.1"/>
    <property type="molecule type" value="Genomic_DNA"/>
</dbReference>
<sequence>MKTIKETWCCVANCGACCNLTPEDRPDLEEYLTAEELEIYLGMVGKDGWCINLDKDTRKCLIYEQRPRFCRVKPDTFQDMYDVAEAEFNEFAIACCRDQISGVYGNDSVEMKQYNRGVRDEE</sequence>
<dbReference type="InterPro" id="IPR005358">
    <property type="entry name" value="Puta_zinc/iron-chelating_dom"/>
</dbReference>
<dbReference type="RefSeq" id="WP_144864197.1">
    <property type="nucleotide sequence ID" value="NZ_LR213778.1"/>
</dbReference>
<keyword evidence="2" id="KW-1185">Reference proteome</keyword>
<organism evidence="1 2">
    <name type="scientific">Hyella patelloides LEGE 07179</name>
    <dbReference type="NCBI Taxonomy" id="945734"/>
    <lineage>
        <taxon>Bacteria</taxon>
        <taxon>Bacillati</taxon>
        <taxon>Cyanobacteriota</taxon>
        <taxon>Cyanophyceae</taxon>
        <taxon>Pleurocapsales</taxon>
        <taxon>Hyellaceae</taxon>
        <taxon>Hyella</taxon>
    </lineage>
</organism>
<name>A0A563VML9_9CYAN</name>
<reference evidence="1 2" key="1">
    <citation type="submission" date="2019-01" db="EMBL/GenBank/DDBJ databases">
        <authorList>
            <person name="Brito A."/>
        </authorList>
    </citation>
    <scope>NUCLEOTIDE SEQUENCE [LARGE SCALE GENOMIC DNA]</scope>
    <source>
        <strain evidence="1">1</strain>
    </source>
</reference>
<dbReference type="Pfam" id="PF03692">
    <property type="entry name" value="CxxCxxCC"/>
    <property type="match status" value="1"/>
</dbReference>
<evidence type="ECO:0000313" key="1">
    <source>
        <dbReference type="EMBL" id="VEP12662.1"/>
    </source>
</evidence>
<dbReference type="Proteomes" id="UP000320055">
    <property type="component" value="Unassembled WGS sequence"/>
</dbReference>
<dbReference type="OrthoDB" id="486823at2"/>
<protein>
    <submittedName>
        <fullName evidence="1">Putative Fe-S oxidoreductase</fullName>
    </submittedName>
</protein>
<evidence type="ECO:0000313" key="2">
    <source>
        <dbReference type="Proteomes" id="UP000320055"/>
    </source>
</evidence>
<accession>A0A563VML9</accession>
<dbReference type="PANTHER" id="PTHR36791">
    <property type="entry name" value="OS03G0363400 PROTEIN"/>
    <property type="match status" value="1"/>
</dbReference>
<gene>
    <name evidence="1" type="ORF">H1P_160001</name>
</gene>
<proteinExistence type="predicted"/>
<dbReference type="AlphaFoldDB" id="A0A563VML9"/>